<feature type="region of interest" description="Disordered" evidence="1">
    <location>
        <begin position="113"/>
        <end position="138"/>
    </location>
</feature>
<reference evidence="2" key="1">
    <citation type="journal article" date="2020" name="Stud. Mycol.">
        <title>101 Dothideomycetes genomes: a test case for predicting lifestyles and emergence of pathogens.</title>
        <authorList>
            <person name="Haridas S."/>
            <person name="Albert R."/>
            <person name="Binder M."/>
            <person name="Bloem J."/>
            <person name="Labutti K."/>
            <person name="Salamov A."/>
            <person name="Andreopoulos B."/>
            <person name="Baker S."/>
            <person name="Barry K."/>
            <person name="Bills G."/>
            <person name="Bluhm B."/>
            <person name="Cannon C."/>
            <person name="Castanera R."/>
            <person name="Culley D."/>
            <person name="Daum C."/>
            <person name="Ezra D."/>
            <person name="Gonzalez J."/>
            <person name="Henrissat B."/>
            <person name="Kuo A."/>
            <person name="Liang C."/>
            <person name="Lipzen A."/>
            <person name="Lutzoni F."/>
            <person name="Magnuson J."/>
            <person name="Mondo S."/>
            <person name="Nolan M."/>
            <person name="Ohm R."/>
            <person name="Pangilinan J."/>
            <person name="Park H.-J."/>
            <person name="Ramirez L."/>
            <person name="Alfaro M."/>
            <person name="Sun H."/>
            <person name="Tritt A."/>
            <person name="Yoshinaga Y."/>
            <person name="Zwiers L.-H."/>
            <person name="Turgeon B."/>
            <person name="Goodwin S."/>
            <person name="Spatafora J."/>
            <person name="Crous P."/>
            <person name="Grigoriev I."/>
        </authorList>
    </citation>
    <scope>NUCLEOTIDE SEQUENCE</scope>
    <source>
        <strain evidence="2">CBS 269.34</strain>
    </source>
</reference>
<feature type="compositionally biased region" description="Acidic residues" evidence="1">
    <location>
        <begin position="338"/>
        <end position="357"/>
    </location>
</feature>
<feature type="region of interest" description="Disordered" evidence="1">
    <location>
        <begin position="317"/>
        <end position="391"/>
    </location>
</feature>
<name>A0A6A6QXY8_9PEZI</name>
<protein>
    <submittedName>
        <fullName evidence="2">Uncharacterized protein</fullName>
    </submittedName>
</protein>
<feature type="compositionally biased region" description="Low complexity" evidence="1">
    <location>
        <begin position="113"/>
        <end position="129"/>
    </location>
</feature>
<evidence type="ECO:0000313" key="3">
    <source>
        <dbReference type="Proteomes" id="UP000799750"/>
    </source>
</evidence>
<dbReference type="AlphaFoldDB" id="A0A6A6QXY8"/>
<dbReference type="InterPro" id="IPR006886">
    <property type="entry name" value="RNA_pol_III_Rpc5"/>
</dbReference>
<evidence type="ECO:0000313" key="2">
    <source>
        <dbReference type="EMBL" id="KAF2496660.1"/>
    </source>
</evidence>
<feature type="compositionally biased region" description="Acidic residues" evidence="1">
    <location>
        <begin position="366"/>
        <end position="375"/>
    </location>
</feature>
<keyword evidence="3" id="KW-1185">Reference proteome</keyword>
<accession>A0A6A6QXY8</accession>
<sequence>MAPAATDFEEVDPVIAEYDVFLTPDLEEETYLLQYLNRGKEQPYNERNDMCPLELRVKQESGFIEVDVPVNVHMNFNRLNGVRWGESLRKAKEEGQTAFGVTAGFERPQVRTGLARGGAAARGGRAATAEPLKENKDEEDAELRELLYRFEDANDKGHVLNKQTLGGQILKQEEGEPKYMLGAFRGKELHLTKLSGIVQMRPQFHHLDALMLQEQAARRAESDAANPNKQSGPRAVTIQLKNSDLDNKDMASTKQLLKAAAEEKWTKLRYHDEDSADAYSAYREKLFIQDIKAAPKLHSVMNNEEYLEIISAPRIDHTDKNNKKKPLTRKQMNAFELSDTEDEEEDPDEEMAEETQAPDDAPVDTMDIDATDVDTTDISNEIGDLLTESKP</sequence>
<dbReference type="OrthoDB" id="340681at2759"/>
<dbReference type="GO" id="GO:0005666">
    <property type="term" value="C:RNA polymerase III complex"/>
    <property type="evidence" value="ECO:0007669"/>
    <property type="project" value="TreeGrafter"/>
</dbReference>
<dbReference type="PANTHER" id="PTHR12069:SF0">
    <property type="entry name" value="DNA-DIRECTED RNA POLYMERASE III SUBUNIT RPC5"/>
    <property type="match status" value="1"/>
</dbReference>
<proteinExistence type="predicted"/>
<gene>
    <name evidence="2" type="ORF">BU16DRAFT_525812</name>
</gene>
<dbReference type="Proteomes" id="UP000799750">
    <property type="component" value="Unassembled WGS sequence"/>
</dbReference>
<dbReference type="EMBL" id="MU004187">
    <property type="protein sequence ID" value="KAF2496660.1"/>
    <property type="molecule type" value="Genomic_DNA"/>
</dbReference>
<dbReference type="Pfam" id="PF04801">
    <property type="entry name" value="RPC5"/>
    <property type="match status" value="2"/>
</dbReference>
<organism evidence="2 3">
    <name type="scientific">Lophium mytilinum</name>
    <dbReference type="NCBI Taxonomy" id="390894"/>
    <lineage>
        <taxon>Eukaryota</taxon>
        <taxon>Fungi</taxon>
        <taxon>Dikarya</taxon>
        <taxon>Ascomycota</taxon>
        <taxon>Pezizomycotina</taxon>
        <taxon>Dothideomycetes</taxon>
        <taxon>Pleosporomycetidae</taxon>
        <taxon>Mytilinidiales</taxon>
        <taxon>Mytilinidiaceae</taxon>
        <taxon>Lophium</taxon>
    </lineage>
</organism>
<dbReference type="GO" id="GO:0042797">
    <property type="term" value="P:tRNA transcription by RNA polymerase III"/>
    <property type="evidence" value="ECO:0007669"/>
    <property type="project" value="TreeGrafter"/>
</dbReference>
<evidence type="ECO:0000256" key="1">
    <source>
        <dbReference type="SAM" id="MobiDB-lite"/>
    </source>
</evidence>
<dbReference type="PANTHER" id="PTHR12069">
    <property type="entry name" value="DNA-DIRECTED RNA POLYMERASES III 80 KDA POLYPEPTIDE RNA POLYMERASE III SUBUNIT 5"/>
    <property type="match status" value="1"/>
</dbReference>